<dbReference type="InterPro" id="IPR034453">
    <property type="entry name" value="MEI2-like_RRM1"/>
</dbReference>
<accession>A0AAW0YTM9</accession>
<dbReference type="RefSeq" id="XP_066801031.1">
    <property type="nucleotide sequence ID" value="XM_066948463.1"/>
</dbReference>
<feature type="compositionally biased region" description="Basic and acidic residues" evidence="3">
    <location>
        <begin position="36"/>
        <end position="50"/>
    </location>
</feature>
<feature type="compositionally biased region" description="Pro residues" evidence="3">
    <location>
        <begin position="390"/>
        <end position="399"/>
    </location>
</feature>
<dbReference type="Proteomes" id="UP001388673">
    <property type="component" value="Unassembled WGS sequence"/>
</dbReference>
<feature type="compositionally biased region" description="Low complexity" evidence="3">
    <location>
        <begin position="482"/>
        <end position="504"/>
    </location>
</feature>
<evidence type="ECO:0000313" key="5">
    <source>
        <dbReference type="EMBL" id="KAK8847513.1"/>
    </source>
</evidence>
<feature type="compositionally biased region" description="Low complexity" evidence="3">
    <location>
        <begin position="376"/>
        <end position="389"/>
    </location>
</feature>
<organism evidence="5 6">
    <name type="scientific">Kwoniella newhampshirensis</name>
    <dbReference type="NCBI Taxonomy" id="1651941"/>
    <lineage>
        <taxon>Eukaryota</taxon>
        <taxon>Fungi</taxon>
        <taxon>Dikarya</taxon>
        <taxon>Basidiomycota</taxon>
        <taxon>Agaricomycotina</taxon>
        <taxon>Tremellomycetes</taxon>
        <taxon>Tremellales</taxon>
        <taxon>Cryptococcaceae</taxon>
        <taxon>Kwoniella</taxon>
    </lineage>
</organism>
<feature type="compositionally biased region" description="Pro residues" evidence="3">
    <location>
        <begin position="459"/>
        <end position="478"/>
    </location>
</feature>
<feature type="compositionally biased region" description="Pro residues" evidence="3">
    <location>
        <begin position="509"/>
        <end position="530"/>
    </location>
</feature>
<gene>
    <name evidence="5" type="ORF">IAR55_005371</name>
</gene>
<name>A0AAW0YTM9_9TREE</name>
<dbReference type="InterPro" id="IPR035979">
    <property type="entry name" value="RBD_domain_sf"/>
</dbReference>
<dbReference type="Pfam" id="PF00076">
    <property type="entry name" value="RRM_1"/>
    <property type="match status" value="1"/>
</dbReference>
<evidence type="ECO:0000256" key="1">
    <source>
        <dbReference type="ARBA" id="ARBA00022884"/>
    </source>
</evidence>
<dbReference type="SUPFAM" id="SSF54928">
    <property type="entry name" value="RNA-binding domain, RBD"/>
    <property type="match status" value="1"/>
</dbReference>
<dbReference type="PANTHER" id="PTHR23189">
    <property type="entry name" value="RNA RECOGNITION MOTIF-CONTAINING"/>
    <property type="match status" value="1"/>
</dbReference>
<feature type="region of interest" description="Disordered" evidence="3">
    <location>
        <begin position="1"/>
        <end position="78"/>
    </location>
</feature>
<dbReference type="EMBL" id="JBCAWK010000010">
    <property type="protein sequence ID" value="KAK8847513.1"/>
    <property type="molecule type" value="Genomic_DNA"/>
</dbReference>
<evidence type="ECO:0000313" key="6">
    <source>
        <dbReference type="Proteomes" id="UP001388673"/>
    </source>
</evidence>
<keyword evidence="6" id="KW-1185">Reference proteome</keyword>
<dbReference type="CDD" id="cd12276">
    <property type="entry name" value="RRM2_MEI2_EAR1_like"/>
    <property type="match status" value="1"/>
</dbReference>
<sequence>MGSFPPPPPFLPAPPRFDAFPSENGYDYRPPSTSYEGRDDGGGARRDARAPRGGGNVGGRGRSPDGRGKRRLFDRDNRSIEERVQNERVCRTLFVRNVSYDANPDELKVQFATYGEIKTYYEMVHNRGMIFITYYDLRAAERARDGMHGHHIGKRSIDVHYSLPRADDQKGDCDREKNQGSILVHVHPPRVIHENEVGRLGEQYGEIKSVRSGREPAQKIVEFYDSRGAALFVDCMQGQSGLGGTLELRFVWDELDNQLPPPPAAERGRESSVSTSDTSFGARSARRSGEGPGYGDVRSGRGNGRGPPGGGGGRGRDRSPNRRVDGRGPYPGGSSLPPPPGRYGDAPPSAPPPEDRLEQARKVQQLLASLGGGSGNPPSNQPTPLASRPPVAPPLPPSGRGPYLPQQDSYPPRSDPFPPRRESYPPPRDLYPPPRAENPYPPRQEQQYPPRPDTRFPPRQDPPYPPPRQDQQYRPPPAGNGQYQPPSQSPSYAPYATPSAPQTQSSFPPVVPNMPPPPTAYPPYPPPPTAQRPNSGLPPDVLGMLQRNGPPPSNVGQYGGLPLPTGPPVGMGGYDPRPNVSGNQSQGYAPQQQGQQTKDVGSLLAMLVSGRPLRLLVQTIR</sequence>
<evidence type="ECO:0000256" key="3">
    <source>
        <dbReference type="SAM" id="MobiDB-lite"/>
    </source>
</evidence>
<dbReference type="InterPro" id="IPR012677">
    <property type="entry name" value="Nucleotide-bd_a/b_plait_sf"/>
</dbReference>
<feature type="compositionally biased region" description="Polar residues" evidence="3">
    <location>
        <begin position="271"/>
        <end position="281"/>
    </location>
</feature>
<dbReference type="InterPro" id="IPR000504">
    <property type="entry name" value="RRM_dom"/>
</dbReference>
<feature type="compositionally biased region" description="Pro residues" evidence="3">
    <location>
        <begin position="1"/>
        <end position="15"/>
    </location>
</feature>
<feature type="compositionally biased region" description="Gly residues" evidence="3">
    <location>
        <begin position="52"/>
        <end position="61"/>
    </location>
</feature>
<feature type="compositionally biased region" description="Basic and acidic residues" evidence="3">
    <location>
        <begin position="62"/>
        <end position="78"/>
    </location>
</feature>
<comment type="caution">
    <text evidence="5">The sequence shown here is derived from an EMBL/GenBank/DDBJ whole genome shotgun (WGS) entry which is preliminary data.</text>
</comment>
<feature type="compositionally biased region" description="Pro residues" evidence="3">
    <location>
        <begin position="424"/>
        <end position="442"/>
    </location>
</feature>
<evidence type="ECO:0000259" key="4">
    <source>
        <dbReference type="PROSITE" id="PS50102"/>
    </source>
</evidence>
<feature type="domain" description="RRM" evidence="4">
    <location>
        <begin position="91"/>
        <end position="164"/>
    </location>
</feature>
<evidence type="ECO:0000256" key="2">
    <source>
        <dbReference type="PROSITE-ProRule" id="PRU00176"/>
    </source>
</evidence>
<reference evidence="5 6" key="1">
    <citation type="journal article" date="2024" name="bioRxiv">
        <title>Comparative genomics of Cryptococcus and Kwoniella reveals pathogenesis evolution and contrasting karyotype dynamics via intercentromeric recombination or chromosome fusion.</title>
        <authorList>
            <person name="Coelho M.A."/>
            <person name="David-Palma M."/>
            <person name="Shea T."/>
            <person name="Bowers K."/>
            <person name="McGinley-Smith S."/>
            <person name="Mohammad A.W."/>
            <person name="Gnirke A."/>
            <person name="Yurkov A.M."/>
            <person name="Nowrousian M."/>
            <person name="Sun S."/>
            <person name="Cuomo C.A."/>
            <person name="Heitman J."/>
        </authorList>
    </citation>
    <scope>NUCLEOTIDE SEQUENCE [LARGE SCALE GENOMIC DNA]</scope>
    <source>
        <strain evidence="5 6">CBS 13917</strain>
    </source>
</reference>
<keyword evidence="1 2" id="KW-0694">RNA-binding</keyword>
<dbReference type="Gene3D" id="3.30.70.330">
    <property type="match status" value="1"/>
</dbReference>
<feature type="compositionally biased region" description="Basic and acidic residues" evidence="3">
    <location>
        <begin position="314"/>
        <end position="326"/>
    </location>
</feature>
<dbReference type="CDD" id="cd12524">
    <property type="entry name" value="RRM1_MEI2_like"/>
    <property type="match status" value="1"/>
</dbReference>
<dbReference type="GO" id="GO:0003723">
    <property type="term" value="F:RNA binding"/>
    <property type="evidence" value="ECO:0007669"/>
    <property type="project" value="UniProtKB-UniRule"/>
</dbReference>
<protein>
    <recommendedName>
        <fullName evidence="4">RRM domain-containing protein</fullName>
    </recommendedName>
</protein>
<dbReference type="KEGG" id="kne:92182629"/>
<dbReference type="AlphaFoldDB" id="A0AAW0YTM9"/>
<dbReference type="SMART" id="SM00360">
    <property type="entry name" value="RRM"/>
    <property type="match status" value="2"/>
</dbReference>
<feature type="compositionally biased region" description="Low complexity" evidence="3">
    <location>
        <begin position="582"/>
        <end position="596"/>
    </location>
</feature>
<feature type="region of interest" description="Disordered" evidence="3">
    <location>
        <begin position="257"/>
        <end position="599"/>
    </location>
</feature>
<dbReference type="PROSITE" id="PS50102">
    <property type="entry name" value="RRM"/>
    <property type="match status" value="1"/>
</dbReference>
<dbReference type="GeneID" id="92182629"/>
<feature type="compositionally biased region" description="Gly residues" evidence="3">
    <location>
        <begin position="301"/>
        <end position="313"/>
    </location>
</feature>
<proteinExistence type="predicted"/>